<protein>
    <recommendedName>
        <fullName evidence="3">Lipoprotein</fullName>
    </recommendedName>
</protein>
<proteinExistence type="predicted"/>
<evidence type="ECO:0008006" key="3">
    <source>
        <dbReference type="Google" id="ProtNLM"/>
    </source>
</evidence>
<dbReference type="EMBL" id="LT960614">
    <property type="protein sequence ID" value="SON54796.1"/>
    <property type="molecule type" value="Genomic_DNA"/>
</dbReference>
<gene>
    <name evidence="1" type="ORF">HDIA_1255</name>
</gene>
<dbReference type="OrthoDB" id="7678486at2"/>
<keyword evidence="2" id="KW-1185">Reference proteome</keyword>
<dbReference type="AlphaFoldDB" id="A0A2C9D3F3"/>
<evidence type="ECO:0000313" key="1">
    <source>
        <dbReference type="EMBL" id="SON54796.1"/>
    </source>
</evidence>
<dbReference type="RefSeq" id="WP_099555378.1">
    <property type="nucleotide sequence ID" value="NZ_LT960614.1"/>
</dbReference>
<dbReference type="PROSITE" id="PS51257">
    <property type="entry name" value="PROKAR_LIPOPROTEIN"/>
    <property type="match status" value="1"/>
</dbReference>
<name>A0A2C9D3F3_9HYPH</name>
<accession>A0A2C9D3F3</accession>
<dbReference type="Proteomes" id="UP000223606">
    <property type="component" value="Chromosome 1"/>
</dbReference>
<reference evidence="2" key="1">
    <citation type="submission" date="2017-09" db="EMBL/GenBank/DDBJ databases">
        <title>Genome sequence of Nannocystis excedens DSM 71.</title>
        <authorList>
            <person name="Blom J."/>
        </authorList>
    </citation>
    <scope>NUCLEOTIDE SEQUENCE [LARGE SCALE GENOMIC DNA]</scope>
    <source>
        <strain evidence="2">type strain: E19</strain>
    </source>
</reference>
<dbReference type="KEGG" id="hdi:HDIA_1255"/>
<organism evidence="1 2">
    <name type="scientific">Hartmannibacter diazotrophicus</name>
    <dbReference type="NCBI Taxonomy" id="1482074"/>
    <lineage>
        <taxon>Bacteria</taxon>
        <taxon>Pseudomonadati</taxon>
        <taxon>Pseudomonadota</taxon>
        <taxon>Alphaproteobacteria</taxon>
        <taxon>Hyphomicrobiales</taxon>
        <taxon>Pleomorphomonadaceae</taxon>
        <taxon>Hartmannibacter</taxon>
    </lineage>
</organism>
<sequence length="189" mass="19781">MVSIVRRPAFAALVLVTAALLSGCSGKSVRSLIPGNVTPAEEAKLRQQFAVVAICPNVLVRDGTNVLTSYERGKDGDPKALRYQATITDTARECHTNPADGNTAIKVGIGGHFILGPTGTPASATLPLRVVVLRDGSEVLYSQLFKIPASATPTDANTLWTQVVDGISIPPDKTSGAVQILIGFDESGK</sequence>
<evidence type="ECO:0000313" key="2">
    <source>
        <dbReference type="Proteomes" id="UP000223606"/>
    </source>
</evidence>